<dbReference type="Pfam" id="PF18192">
    <property type="entry name" value="DNTTIP1_dimer"/>
    <property type="match status" value="1"/>
</dbReference>
<dbReference type="Pfam" id="PF21229">
    <property type="entry name" value="TdIF1_2nd"/>
    <property type="match status" value="1"/>
</dbReference>
<evidence type="ECO:0000256" key="6">
    <source>
        <dbReference type="ARBA" id="ARBA00045675"/>
    </source>
</evidence>
<sequence>MAEPRSPLGIYMAQQQQYNAATNTTLTPPSSDVNHSEGRPVLKRQKSVTSPAVAPPGYVVIQPYDATYKNFPSKRKVTSYHYRGRTISSPEGSMELLRKCMQKHINNTLVEAIKPYKELFEKGAQNCRDNCGEEVDPDRLVRTAVRHSFEQCGKEMFGPLDASLGSSSASMLRKAKRSLSSSDGGAPVTQVVRFKRRKGRPRIYKPVFSERSYGSRSVKQEPVRKEGPKWDPERLTTETKFIMGSRANRAMGLGATRGRLYYKHPDLFKYSSDTEDKQWLFEHRHMPATGGKVAYLLIVDDVLELAETDEYRNNEGLQLELLVGFQVPPFMLEKMKVFMRMSRTDTLRESPAALKEKPDQEITTQEAN</sequence>
<evidence type="ECO:0000256" key="4">
    <source>
        <dbReference type="ARBA" id="ARBA00023242"/>
    </source>
</evidence>
<dbReference type="GO" id="GO:0003677">
    <property type="term" value="F:DNA binding"/>
    <property type="evidence" value="ECO:0007669"/>
    <property type="project" value="UniProtKB-KW"/>
</dbReference>
<organism evidence="11 12">
    <name type="scientific">Branchiostoma belcheri</name>
    <name type="common">Amphioxus</name>
    <dbReference type="NCBI Taxonomy" id="7741"/>
    <lineage>
        <taxon>Eukaryota</taxon>
        <taxon>Metazoa</taxon>
        <taxon>Chordata</taxon>
        <taxon>Cephalochordata</taxon>
        <taxon>Leptocardii</taxon>
        <taxon>Amphioxiformes</taxon>
        <taxon>Branchiostomatidae</taxon>
        <taxon>Branchiostoma</taxon>
    </lineage>
</organism>
<accession>A0A6P5AAN6</accession>
<evidence type="ECO:0000256" key="5">
    <source>
        <dbReference type="ARBA" id="ARBA00030157"/>
    </source>
</evidence>
<comment type="function">
    <text evidence="6">Increases DNTT terminal deoxynucleotidyltransferase activity (in vitro). Also acts as a transcriptional regulator, binding to the consensus sequence 5'-GNTGCATG-3' following an AT-tract. Associates with RAB20 promoter and positively regulates its transcription. Binds DNA and nucleosomes; may recruit HDAC1 complexes to nucleosomes or naked DNA.</text>
</comment>
<evidence type="ECO:0000256" key="3">
    <source>
        <dbReference type="ARBA" id="ARBA00023125"/>
    </source>
</evidence>
<protein>
    <recommendedName>
        <fullName evidence="2">Deoxynucleotidyltransferase terminal-interacting protein 1</fullName>
    </recommendedName>
    <alternativeName>
        <fullName evidence="5">Terminal deoxynucleotidyltransferase-interacting factor 1</fullName>
    </alternativeName>
</protein>
<dbReference type="KEGG" id="bbel:109487135"/>
<evidence type="ECO:0000259" key="9">
    <source>
        <dbReference type="Pfam" id="PF18192"/>
    </source>
</evidence>
<keyword evidence="3" id="KW-0238">DNA-binding</keyword>
<keyword evidence="4" id="KW-0539">Nucleus</keyword>
<feature type="region of interest" description="Disordered" evidence="8">
    <location>
        <begin position="348"/>
        <end position="368"/>
    </location>
</feature>
<gene>
    <name evidence="12" type="primary">LOC109487135</name>
</gene>
<feature type="domain" description="TdIF1 C-terminal" evidence="10">
    <location>
        <begin position="238"/>
        <end position="335"/>
    </location>
</feature>
<evidence type="ECO:0000256" key="8">
    <source>
        <dbReference type="SAM" id="MobiDB-lite"/>
    </source>
</evidence>
<comment type="subunit">
    <text evidence="7">Monomer and homodimer. A minor proportion may form homotrimers. Interacts with ZNF541. Interacts with the terminal deoxynucleotidyltransferase DNTT. Interacts with TRERF1. Identified in a histone deacetylase complex that contains DNTTIP1, HDAC1 and MIDEAS; this complex assembles into a tetramer that contains four copies of each protein chain. Component of a histone deacetylase complex containing DNTTIP1, ZNF541, HDAC1 and HDAC2. Identified in a complex with KCTD19, HDAC1, HDAC2 and ZNF541.</text>
</comment>
<evidence type="ECO:0000256" key="2">
    <source>
        <dbReference type="ARBA" id="ARBA00017439"/>
    </source>
</evidence>
<feature type="domain" description="DNTTIP1 dimerisation" evidence="9">
    <location>
        <begin position="93"/>
        <end position="157"/>
    </location>
</feature>
<dbReference type="GO" id="GO:0031491">
    <property type="term" value="F:nucleosome binding"/>
    <property type="evidence" value="ECO:0007669"/>
    <property type="project" value="TreeGrafter"/>
</dbReference>
<comment type="subcellular location">
    <subcellularLocation>
        <location evidence="1">Nucleus</location>
    </subcellularLocation>
</comment>
<feature type="compositionally biased region" description="Basic and acidic residues" evidence="8">
    <location>
        <begin position="348"/>
        <end position="360"/>
    </location>
</feature>
<dbReference type="PANTHER" id="PTHR23399:SF2">
    <property type="entry name" value="DEOXYNUCLEOTIDYLTRANSFERASE TERMINAL-INTERACTING PROTEIN 1"/>
    <property type="match status" value="1"/>
</dbReference>
<evidence type="ECO:0000259" key="10">
    <source>
        <dbReference type="Pfam" id="PF21229"/>
    </source>
</evidence>
<dbReference type="InterPro" id="IPR041384">
    <property type="entry name" value="DNTTIP1_dimer"/>
</dbReference>
<dbReference type="GeneID" id="109487135"/>
<dbReference type="InterPro" id="IPR026064">
    <property type="entry name" value="TdIF1"/>
</dbReference>
<dbReference type="OrthoDB" id="5860246at2759"/>
<name>A0A6P5AAN6_BRABE</name>
<keyword evidence="11" id="KW-1185">Reference proteome</keyword>
<evidence type="ECO:0000256" key="1">
    <source>
        <dbReference type="ARBA" id="ARBA00004123"/>
    </source>
</evidence>
<evidence type="ECO:0000256" key="7">
    <source>
        <dbReference type="ARBA" id="ARBA00047129"/>
    </source>
</evidence>
<proteinExistence type="predicted"/>
<dbReference type="Proteomes" id="UP000515135">
    <property type="component" value="Unplaced"/>
</dbReference>
<dbReference type="RefSeq" id="XP_019646663.1">
    <property type="nucleotide sequence ID" value="XM_019791104.1"/>
</dbReference>
<evidence type="ECO:0000313" key="12">
    <source>
        <dbReference type="RefSeq" id="XP_019646663.1"/>
    </source>
</evidence>
<evidence type="ECO:0000313" key="11">
    <source>
        <dbReference type="Proteomes" id="UP000515135"/>
    </source>
</evidence>
<dbReference type="PANTHER" id="PTHR23399">
    <property type="entry name" value="DEOXYNUCLEOTIDYLTRANSFERASE TERMINAL-INTERACTING PROTEIN 1"/>
    <property type="match status" value="1"/>
</dbReference>
<dbReference type="GO" id="GO:0005634">
    <property type="term" value="C:nucleus"/>
    <property type="evidence" value="ECO:0007669"/>
    <property type="project" value="UniProtKB-SubCell"/>
</dbReference>
<feature type="region of interest" description="Disordered" evidence="8">
    <location>
        <begin position="23"/>
        <end position="49"/>
    </location>
</feature>
<reference evidence="12" key="1">
    <citation type="submission" date="2025-08" db="UniProtKB">
        <authorList>
            <consortium name="RefSeq"/>
        </authorList>
    </citation>
    <scope>IDENTIFICATION</scope>
    <source>
        <tissue evidence="12">Gonad</tissue>
    </source>
</reference>
<dbReference type="AlphaFoldDB" id="A0A6P5AAN6"/>
<dbReference type="InterPro" id="IPR049121">
    <property type="entry name" value="TdIF1_C"/>
</dbReference>